<keyword evidence="1" id="KW-0732">Signal</keyword>
<dbReference type="RefSeq" id="XP_001798915.1">
    <property type="nucleotide sequence ID" value="XM_001798863.1"/>
</dbReference>
<feature type="chain" id="PRO_5034294446" description="Dickkopf N-terminal cysteine-rich domain-containing protein" evidence="1">
    <location>
        <begin position="18"/>
        <end position="83"/>
    </location>
</feature>
<name>A0A7U2I0U7_PHANO</name>
<keyword evidence="3" id="KW-1185">Reference proteome</keyword>
<evidence type="ECO:0000313" key="3">
    <source>
        <dbReference type="Proteomes" id="UP000663193"/>
    </source>
</evidence>
<dbReference type="KEGG" id="pno:SNOG_08606"/>
<protein>
    <recommendedName>
        <fullName evidence="4">Dickkopf N-terminal cysteine-rich domain-containing protein</fullName>
    </recommendedName>
</protein>
<evidence type="ECO:0000313" key="2">
    <source>
        <dbReference type="EMBL" id="QRC97619.1"/>
    </source>
</evidence>
<proteinExistence type="predicted"/>
<sequence length="83" mass="8456">MQFSAIILAAFYSLALAAPAPAAEADASAAVEAAIAARQACRDATYRCGGNNPEVCQFGIWMLAARCGGGQKCVIANGAPYCL</sequence>
<accession>A0A7U2I0U7</accession>
<dbReference type="Proteomes" id="UP000663193">
    <property type="component" value="Chromosome 7"/>
</dbReference>
<dbReference type="AlphaFoldDB" id="A0A7U2I0U7"/>
<evidence type="ECO:0008006" key="4">
    <source>
        <dbReference type="Google" id="ProtNLM"/>
    </source>
</evidence>
<feature type="signal peptide" evidence="1">
    <location>
        <begin position="1"/>
        <end position="17"/>
    </location>
</feature>
<evidence type="ECO:0000256" key="1">
    <source>
        <dbReference type="SAM" id="SignalP"/>
    </source>
</evidence>
<reference evidence="3" key="1">
    <citation type="journal article" date="2021" name="BMC Genomics">
        <title>Chromosome-level genome assembly and manually-curated proteome of model necrotroph Parastagonospora nodorum Sn15 reveals a genome-wide trove of candidate effector homologs, and redundancy of virulence-related functions within an accessory chromosome.</title>
        <authorList>
            <person name="Bertazzoni S."/>
            <person name="Jones D.A.B."/>
            <person name="Phan H.T."/>
            <person name="Tan K.-C."/>
            <person name="Hane J.K."/>
        </authorList>
    </citation>
    <scope>NUCLEOTIDE SEQUENCE [LARGE SCALE GENOMIC DNA]</scope>
    <source>
        <strain evidence="3">SN15 / ATCC MYA-4574 / FGSC 10173)</strain>
    </source>
</reference>
<gene>
    <name evidence="2" type="ORF">JI435_086060</name>
</gene>
<dbReference type="VEuPathDB" id="FungiDB:JI435_086060"/>
<organism evidence="2 3">
    <name type="scientific">Phaeosphaeria nodorum (strain SN15 / ATCC MYA-4574 / FGSC 10173)</name>
    <name type="common">Glume blotch fungus</name>
    <name type="synonym">Parastagonospora nodorum</name>
    <dbReference type="NCBI Taxonomy" id="321614"/>
    <lineage>
        <taxon>Eukaryota</taxon>
        <taxon>Fungi</taxon>
        <taxon>Dikarya</taxon>
        <taxon>Ascomycota</taxon>
        <taxon>Pezizomycotina</taxon>
        <taxon>Dothideomycetes</taxon>
        <taxon>Pleosporomycetidae</taxon>
        <taxon>Pleosporales</taxon>
        <taxon>Pleosporineae</taxon>
        <taxon>Phaeosphaeriaceae</taxon>
        <taxon>Parastagonospora</taxon>
    </lineage>
</organism>
<dbReference type="EMBL" id="CP069029">
    <property type="protein sequence ID" value="QRC97619.1"/>
    <property type="molecule type" value="Genomic_DNA"/>
</dbReference>